<name>A0ABU6TVV1_9FABA</name>
<organism evidence="1 2">
    <name type="scientific">Stylosanthes scabra</name>
    <dbReference type="NCBI Taxonomy" id="79078"/>
    <lineage>
        <taxon>Eukaryota</taxon>
        <taxon>Viridiplantae</taxon>
        <taxon>Streptophyta</taxon>
        <taxon>Embryophyta</taxon>
        <taxon>Tracheophyta</taxon>
        <taxon>Spermatophyta</taxon>
        <taxon>Magnoliopsida</taxon>
        <taxon>eudicotyledons</taxon>
        <taxon>Gunneridae</taxon>
        <taxon>Pentapetalae</taxon>
        <taxon>rosids</taxon>
        <taxon>fabids</taxon>
        <taxon>Fabales</taxon>
        <taxon>Fabaceae</taxon>
        <taxon>Papilionoideae</taxon>
        <taxon>50 kb inversion clade</taxon>
        <taxon>dalbergioids sensu lato</taxon>
        <taxon>Dalbergieae</taxon>
        <taxon>Pterocarpus clade</taxon>
        <taxon>Stylosanthes</taxon>
    </lineage>
</organism>
<feature type="non-terminal residue" evidence="1">
    <location>
        <position position="77"/>
    </location>
</feature>
<dbReference type="Proteomes" id="UP001341840">
    <property type="component" value="Unassembled WGS sequence"/>
</dbReference>
<keyword evidence="2" id="KW-1185">Reference proteome</keyword>
<evidence type="ECO:0000313" key="1">
    <source>
        <dbReference type="EMBL" id="MED6152977.1"/>
    </source>
</evidence>
<dbReference type="EMBL" id="JASCZI010092984">
    <property type="protein sequence ID" value="MED6152977.1"/>
    <property type="molecule type" value="Genomic_DNA"/>
</dbReference>
<reference evidence="1 2" key="1">
    <citation type="journal article" date="2023" name="Plants (Basel)">
        <title>Bridging the Gap: Combining Genomics and Transcriptomics Approaches to Understand Stylosanthes scabra, an Orphan Legume from the Brazilian Caatinga.</title>
        <authorList>
            <person name="Ferreira-Neto J.R.C."/>
            <person name="da Silva M.D."/>
            <person name="Binneck E."/>
            <person name="de Melo N.F."/>
            <person name="da Silva R.H."/>
            <person name="de Melo A.L.T.M."/>
            <person name="Pandolfi V."/>
            <person name="Bustamante F.O."/>
            <person name="Brasileiro-Vidal A.C."/>
            <person name="Benko-Iseppon A.M."/>
        </authorList>
    </citation>
    <scope>NUCLEOTIDE SEQUENCE [LARGE SCALE GENOMIC DNA]</scope>
    <source>
        <tissue evidence="1">Leaves</tissue>
    </source>
</reference>
<gene>
    <name evidence="1" type="ORF">PIB30_097156</name>
</gene>
<sequence length="77" mass="8666">MVSSSSDILDAHCFRSQYHQDLFEEHLAKKSVTPETCDRRPAVALPTGSEFLNFQNRVSIVVEESKPKVRLTAGFVN</sequence>
<accession>A0ABU6TVV1</accession>
<comment type="caution">
    <text evidence="1">The sequence shown here is derived from an EMBL/GenBank/DDBJ whole genome shotgun (WGS) entry which is preliminary data.</text>
</comment>
<protein>
    <submittedName>
        <fullName evidence="1">Uncharacterized protein</fullName>
    </submittedName>
</protein>
<proteinExistence type="predicted"/>
<evidence type="ECO:0000313" key="2">
    <source>
        <dbReference type="Proteomes" id="UP001341840"/>
    </source>
</evidence>